<organism evidence="1 2">
    <name type="scientific">Solanum commersonii</name>
    <name type="common">Commerson's wild potato</name>
    <name type="synonym">Commerson's nightshade</name>
    <dbReference type="NCBI Taxonomy" id="4109"/>
    <lineage>
        <taxon>Eukaryota</taxon>
        <taxon>Viridiplantae</taxon>
        <taxon>Streptophyta</taxon>
        <taxon>Embryophyta</taxon>
        <taxon>Tracheophyta</taxon>
        <taxon>Spermatophyta</taxon>
        <taxon>Magnoliopsida</taxon>
        <taxon>eudicotyledons</taxon>
        <taxon>Gunneridae</taxon>
        <taxon>Pentapetalae</taxon>
        <taxon>asterids</taxon>
        <taxon>lamiids</taxon>
        <taxon>Solanales</taxon>
        <taxon>Solanaceae</taxon>
        <taxon>Solanoideae</taxon>
        <taxon>Solaneae</taxon>
        <taxon>Solanum</taxon>
    </lineage>
</organism>
<comment type="caution">
    <text evidence="1">The sequence shown here is derived from an EMBL/GenBank/DDBJ whole genome shotgun (WGS) entry which is preliminary data.</text>
</comment>
<dbReference type="SUPFAM" id="SSF56672">
    <property type="entry name" value="DNA/RNA polymerases"/>
    <property type="match status" value="1"/>
</dbReference>
<sequence>MSGLNPNVAVHQVAVKNGARLVKQAQRRFRPDLVPLIENEANKLNEAGFIREVKYPTWISSIILVRKKNGQIRIELRKLIPLHKELEHQGILLRPKIIPRTQQSPQNFNPSIRIPNLWEKNRRNMGRIERWVVKQERIMVRNENQMHAVVAIAQKYPKFSAIVQIIGPTWRRFSIETQVKALHKFVDIPQECTIWSKQSFEKSKFMEREMSSRCYSTSAGEGYTFCTLVWRRQVGNMSKTIEEVSDG</sequence>
<dbReference type="EMBL" id="JACXVP010000009">
    <property type="protein sequence ID" value="KAG5585811.1"/>
    <property type="molecule type" value="Genomic_DNA"/>
</dbReference>
<dbReference type="OrthoDB" id="1306287at2759"/>
<accession>A0A9J5XBQ7</accession>
<evidence type="ECO:0000313" key="2">
    <source>
        <dbReference type="Proteomes" id="UP000824120"/>
    </source>
</evidence>
<proteinExistence type="predicted"/>
<evidence type="ECO:0000313" key="1">
    <source>
        <dbReference type="EMBL" id="KAG5585811.1"/>
    </source>
</evidence>
<evidence type="ECO:0008006" key="3">
    <source>
        <dbReference type="Google" id="ProtNLM"/>
    </source>
</evidence>
<dbReference type="Proteomes" id="UP000824120">
    <property type="component" value="Chromosome 9"/>
</dbReference>
<dbReference type="InterPro" id="IPR043502">
    <property type="entry name" value="DNA/RNA_pol_sf"/>
</dbReference>
<dbReference type="Gene3D" id="3.10.10.10">
    <property type="entry name" value="HIV Type 1 Reverse Transcriptase, subunit A, domain 1"/>
    <property type="match status" value="1"/>
</dbReference>
<dbReference type="AlphaFoldDB" id="A0A9J5XBQ7"/>
<reference evidence="1 2" key="1">
    <citation type="submission" date="2020-09" db="EMBL/GenBank/DDBJ databases">
        <title>De no assembly of potato wild relative species, Solanum commersonii.</title>
        <authorList>
            <person name="Cho K."/>
        </authorList>
    </citation>
    <scope>NUCLEOTIDE SEQUENCE [LARGE SCALE GENOMIC DNA]</scope>
    <source>
        <strain evidence="1">LZ3.2</strain>
        <tissue evidence="1">Leaf</tissue>
    </source>
</reference>
<name>A0A9J5XBQ7_SOLCO</name>
<keyword evidence="2" id="KW-1185">Reference proteome</keyword>
<protein>
    <recommendedName>
        <fullName evidence="3">Reverse transcriptase domain-containing protein</fullName>
    </recommendedName>
</protein>
<gene>
    <name evidence="1" type="ORF">H5410_046245</name>
</gene>